<evidence type="ECO:0000256" key="1">
    <source>
        <dbReference type="ARBA" id="ARBA00022793"/>
    </source>
</evidence>
<feature type="active site" description="Proton donor" evidence="3">
    <location>
        <position position="195"/>
    </location>
</feature>
<keyword evidence="3" id="KW-0479">Metal-binding</keyword>
<feature type="binding site" evidence="3">
    <location>
        <begin position="341"/>
        <end position="344"/>
    </location>
    <ligand>
        <name>CTP</name>
        <dbReference type="ChEBI" id="CHEBI:37563"/>
    </ligand>
</feature>
<keyword evidence="1 3" id="KW-0210">Decarboxylase</keyword>
<comment type="cofactor">
    <cofactor evidence="3">
        <name>FMN</name>
        <dbReference type="ChEBI" id="CHEBI:58210"/>
    </cofactor>
    <text evidence="3">Binds 1 FMN per subunit.</text>
</comment>
<sequence>MPYTLFQLWSRFLKLHPAKSGELCDILAANYHQLIVSMSLKHKKILLGIGGGIAAYKSADLVRRLQDRGAEVRVVMSQSAMEFITPLTLQALSGHPVASDLLDPAAEAAMGHIELARWADLVIIAPATANLLARIRAGMADELITTTCLATAAKVMLCPAMNQQMYQNVATQENLKVLAERGYGIWGPDSGSQACGEVGPGRMLEPNDIAQRAAACFEPQLLAGQKLLLTAGPTREAIDPVRYISNHSSGKMGFALATAAAQMGAEVTLVSGPVNLATPAGVTRVDVQSAKEMLDAVMQRVEQQDIFIGCAAVADYRVADVAEAKIKKSSETMALALVRNPDILATVASHPIRPFTVGFAAETHEVETYARDKLKRKKLDMIAANDVSVPGQGFNADRNALKVFSATGCDELPATDKLSLAKQLLILIAKHKNNS</sequence>
<evidence type="ECO:0000259" key="6">
    <source>
        <dbReference type="Pfam" id="PF04127"/>
    </source>
</evidence>
<dbReference type="EC" id="4.1.1.36" evidence="3"/>
<keyword evidence="3 4" id="KW-0285">Flavoprotein</keyword>
<comment type="catalytic activity">
    <reaction evidence="3 4">
        <text>N-[(R)-4-phosphopantothenoyl]-L-cysteine + H(+) = (R)-4'-phosphopantetheine + CO2</text>
        <dbReference type="Rhea" id="RHEA:16793"/>
        <dbReference type="ChEBI" id="CHEBI:15378"/>
        <dbReference type="ChEBI" id="CHEBI:16526"/>
        <dbReference type="ChEBI" id="CHEBI:59458"/>
        <dbReference type="ChEBI" id="CHEBI:61723"/>
        <dbReference type="EC" id="4.1.1.36"/>
    </reaction>
</comment>
<comment type="function">
    <text evidence="4">Catalyzes two steps in the biosynthesis of coenzyme A. In the first step cysteine is conjugated to 4'-phosphopantothenate to form 4-phosphopantothenoylcysteine, in the latter compound is decarboxylated to form 4'-phosphopantotheine.</text>
</comment>
<comment type="function">
    <text evidence="3">Catalyzes two sequential steps in the biosynthesis of coenzyme A. In the first step cysteine is conjugated to 4'-phosphopantothenate to form 4-phosphopantothenoylcysteine. In the second step the latter compound is decarboxylated to form 4'-phosphopantotheine.</text>
</comment>
<keyword evidence="2 3" id="KW-0456">Lyase</keyword>
<dbReference type="InterPro" id="IPR005252">
    <property type="entry name" value="CoaBC"/>
</dbReference>
<accession>A0A379Z8M9</accession>
<dbReference type="GO" id="GO:0004632">
    <property type="term" value="F:phosphopantothenate--cysteine ligase activity"/>
    <property type="evidence" value="ECO:0007669"/>
    <property type="project" value="UniProtKB-UniRule"/>
</dbReference>
<evidence type="ECO:0000256" key="3">
    <source>
        <dbReference type="HAMAP-Rule" id="MF_02225"/>
    </source>
</evidence>
<dbReference type="UniPathway" id="UPA00241">
    <property type="reaction ID" value="UER00353"/>
</dbReference>
<keyword evidence="3" id="KW-0460">Magnesium</keyword>
<comment type="similarity">
    <text evidence="3 4">In the N-terminal section; belongs to the HFCD (homo-oligomeric flavin containing Cys decarboxylase) superfamily.</text>
</comment>
<dbReference type="InterPro" id="IPR035929">
    <property type="entry name" value="CoaB-like_sf"/>
</dbReference>
<comment type="similarity">
    <text evidence="3 4">In the C-terminal section; belongs to the PPC synthetase family.</text>
</comment>
<keyword evidence="3 4" id="KW-0436">Ligase</keyword>
<evidence type="ECO:0000313" key="8">
    <source>
        <dbReference type="Proteomes" id="UP000254069"/>
    </source>
</evidence>
<dbReference type="HAMAP" id="MF_02225">
    <property type="entry name" value="CoaBC"/>
    <property type="match status" value="1"/>
</dbReference>
<dbReference type="AlphaFoldDB" id="A0A379Z8M9"/>
<dbReference type="PANTHER" id="PTHR14359">
    <property type="entry name" value="HOMO-OLIGOMERIC FLAVIN CONTAINING CYS DECARBOXYLASE FAMILY"/>
    <property type="match status" value="1"/>
</dbReference>
<dbReference type="GO" id="GO:0010181">
    <property type="term" value="F:FMN binding"/>
    <property type="evidence" value="ECO:0007669"/>
    <property type="project" value="UniProtKB-UniRule"/>
</dbReference>
<dbReference type="NCBIfam" id="TIGR00521">
    <property type="entry name" value="coaBC_dfp"/>
    <property type="match status" value="1"/>
</dbReference>
<proteinExistence type="inferred from homology"/>
<dbReference type="GO" id="GO:0015941">
    <property type="term" value="P:pantothenate catabolic process"/>
    <property type="evidence" value="ECO:0007669"/>
    <property type="project" value="InterPro"/>
</dbReference>
<dbReference type="GO" id="GO:0071513">
    <property type="term" value="C:phosphopantothenoylcysteine decarboxylase complex"/>
    <property type="evidence" value="ECO:0007669"/>
    <property type="project" value="TreeGrafter"/>
</dbReference>
<dbReference type="GO" id="GO:0046872">
    <property type="term" value="F:metal ion binding"/>
    <property type="evidence" value="ECO:0007669"/>
    <property type="project" value="UniProtKB-KW"/>
</dbReference>
<organism evidence="7 8">
    <name type="scientific">Shewanella algae</name>
    <dbReference type="NCBI Taxonomy" id="38313"/>
    <lineage>
        <taxon>Bacteria</taxon>
        <taxon>Pseudomonadati</taxon>
        <taxon>Pseudomonadota</taxon>
        <taxon>Gammaproteobacteria</taxon>
        <taxon>Alteromonadales</taxon>
        <taxon>Shewanellaceae</taxon>
        <taxon>Shewanella</taxon>
    </lineage>
</organism>
<dbReference type="Pfam" id="PF04127">
    <property type="entry name" value="DFP"/>
    <property type="match status" value="1"/>
</dbReference>
<feature type="domain" description="Flavoprotein" evidence="5">
    <location>
        <begin position="43"/>
        <end position="213"/>
    </location>
</feature>
<dbReference type="Gene3D" id="3.40.50.10300">
    <property type="entry name" value="CoaB-like"/>
    <property type="match status" value="1"/>
</dbReference>
<keyword evidence="8" id="KW-1185">Reference proteome</keyword>
<feature type="binding site" evidence="3">
    <location>
        <position position="359"/>
    </location>
    <ligand>
        <name>CTP</name>
        <dbReference type="ChEBI" id="CHEBI:37563"/>
    </ligand>
</feature>
<dbReference type="InterPro" id="IPR036551">
    <property type="entry name" value="Flavin_trans-like"/>
</dbReference>
<keyword evidence="3 4" id="KW-0288">FMN</keyword>
<dbReference type="Proteomes" id="UP000254069">
    <property type="component" value="Unassembled WGS sequence"/>
</dbReference>
<comment type="pathway">
    <text evidence="3 4">Cofactor biosynthesis; coenzyme A biosynthesis; CoA from (R)-pantothenate: step 2/5.</text>
</comment>
<dbReference type="GO" id="GO:0015937">
    <property type="term" value="P:coenzyme A biosynthetic process"/>
    <property type="evidence" value="ECO:0007669"/>
    <property type="project" value="UniProtKB-UniRule"/>
</dbReference>
<feature type="binding site" evidence="3">
    <location>
        <position position="325"/>
    </location>
    <ligand>
        <name>CTP</name>
        <dbReference type="ChEBI" id="CHEBI:37563"/>
    </ligand>
</feature>
<comment type="catalytic activity">
    <reaction evidence="3 4">
        <text>(R)-4'-phosphopantothenate + L-cysteine + CTP = N-[(R)-4-phosphopantothenoyl]-L-cysteine + CMP + diphosphate + H(+)</text>
        <dbReference type="Rhea" id="RHEA:19397"/>
        <dbReference type="ChEBI" id="CHEBI:10986"/>
        <dbReference type="ChEBI" id="CHEBI:15378"/>
        <dbReference type="ChEBI" id="CHEBI:33019"/>
        <dbReference type="ChEBI" id="CHEBI:35235"/>
        <dbReference type="ChEBI" id="CHEBI:37563"/>
        <dbReference type="ChEBI" id="CHEBI:59458"/>
        <dbReference type="ChEBI" id="CHEBI:60377"/>
        <dbReference type="EC" id="6.3.2.5"/>
    </reaction>
</comment>
<evidence type="ECO:0000259" key="5">
    <source>
        <dbReference type="Pfam" id="PF02441"/>
    </source>
</evidence>
<dbReference type="InterPro" id="IPR003382">
    <property type="entry name" value="Flavoprotein"/>
</dbReference>
<name>A0A379Z8M9_9GAMM</name>
<dbReference type="Gene3D" id="3.40.50.1950">
    <property type="entry name" value="Flavin prenyltransferase-like"/>
    <property type="match status" value="1"/>
</dbReference>
<evidence type="ECO:0000313" key="7">
    <source>
        <dbReference type="EMBL" id="SUI57398.1"/>
    </source>
</evidence>
<dbReference type="SUPFAM" id="SSF102645">
    <property type="entry name" value="CoaB-like"/>
    <property type="match status" value="1"/>
</dbReference>
<feature type="region of interest" description="Phosphopantothenoylcysteine decarboxylase" evidence="3">
    <location>
        <begin position="1"/>
        <end position="226"/>
    </location>
</feature>
<keyword evidence="3" id="KW-0511">Multifunctional enzyme</keyword>
<dbReference type="Pfam" id="PF02441">
    <property type="entry name" value="Flavoprotein"/>
    <property type="match status" value="1"/>
</dbReference>
<feature type="domain" description="DNA/pantothenate metabolism flavoprotein C-terminal" evidence="6">
    <location>
        <begin position="222"/>
        <end position="430"/>
    </location>
</feature>
<dbReference type="SUPFAM" id="SSF52507">
    <property type="entry name" value="Homo-oligomeric flavin-containing Cys decarboxylases, HFCD"/>
    <property type="match status" value="1"/>
</dbReference>
<dbReference type="GO" id="GO:0004633">
    <property type="term" value="F:phosphopantothenoylcysteine decarboxylase activity"/>
    <property type="evidence" value="ECO:0007669"/>
    <property type="project" value="UniProtKB-UniRule"/>
</dbReference>
<comment type="cofactor">
    <cofactor evidence="3">
        <name>Mg(2+)</name>
        <dbReference type="ChEBI" id="CHEBI:18420"/>
    </cofactor>
</comment>
<dbReference type="PANTHER" id="PTHR14359:SF6">
    <property type="entry name" value="PHOSPHOPANTOTHENOYLCYSTEINE DECARBOXYLASE"/>
    <property type="match status" value="1"/>
</dbReference>
<feature type="binding site" evidence="3">
    <location>
        <begin position="309"/>
        <end position="311"/>
    </location>
    <ligand>
        <name>CTP</name>
        <dbReference type="ChEBI" id="CHEBI:37563"/>
    </ligand>
</feature>
<feature type="region of interest" description="Phosphopantothenate--cysteine ligase" evidence="3">
    <location>
        <begin position="227"/>
        <end position="435"/>
    </location>
</feature>
<evidence type="ECO:0000256" key="4">
    <source>
        <dbReference type="RuleBase" id="RU364078"/>
    </source>
</evidence>
<dbReference type="EMBL" id="UGYO01000001">
    <property type="protein sequence ID" value="SUI57398.1"/>
    <property type="molecule type" value="Genomic_DNA"/>
</dbReference>
<gene>
    <name evidence="3 7" type="primary">coaBC</name>
    <name evidence="7" type="ORF">NCTC10738_01254</name>
</gene>
<feature type="binding site" evidence="3">
    <location>
        <position position="373"/>
    </location>
    <ligand>
        <name>CTP</name>
        <dbReference type="ChEBI" id="CHEBI:37563"/>
    </ligand>
</feature>
<evidence type="ECO:0000256" key="2">
    <source>
        <dbReference type="ARBA" id="ARBA00023239"/>
    </source>
</evidence>
<comment type="pathway">
    <text evidence="3 4">Cofactor biosynthesis; coenzyme A biosynthesis; CoA from (R)-pantothenate: step 3/5.</text>
</comment>
<protein>
    <recommendedName>
        <fullName evidence="3">Coenzyme A biosynthesis bifunctional protein CoaBC</fullName>
    </recommendedName>
    <alternativeName>
        <fullName evidence="3">DNA/pantothenate metabolism flavoprotein</fullName>
    </alternativeName>
    <alternativeName>
        <fullName evidence="3">Phosphopantothenoylcysteine synthetase/decarboxylase</fullName>
        <shortName evidence="3">PPCS-PPCDC</shortName>
    </alternativeName>
    <domain>
        <recommendedName>
            <fullName evidence="3">Phosphopantothenoylcysteine decarboxylase</fullName>
            <shortName evidence="3">PPC decarboxylase</shortName>
            <shortName evidence="3">PPC-DC</shortName>
            <ecNumber evidence="3">4.1.1.36</ecNumber>
        </recommendedName>
        <alternativeName>
            <fullName evidence="3">CoaC</fullName>
        </alternativeName>
    </domain>
    <domain>
        <recommendedName>
            <fullName evidence="3">Phosphopantothenate--cysteine ligase</fullName>
            <ecNumber evidence="3">6.3.2.5</ecNumber>
        </recommendedName>
        <alternativeName>
            <fullName evidence="3">CoaB</fullName>
        </alternativeName>
        <alternativeName>
            <fullName evidence="3">Phosphopantothenoylcysteine synthetase</fullName>
            <shortName evidence="3">PPC synthetase</shortName>
            <shortName evidence="3">PPC-S</shortName>
        </alternativeName>
    </domain>
</protein>
<dbReference type="EC" id="6.3.2.5" evidence="3"/>
<feature type="binding site" evidence="3">
    <location>
        <position position="315"/>
    </location>
    <ligand>
        <name>CTP</name>
        <dbReference type="ChEBI" id="CHEBI:37563"/>
    </ligand>
</feature>
<dbReference type="InterPro" id="IPR007085">
    <property type="entry name" value="DNA/pantothenate-metab_flavo_C"/>
</dbReference>
<feature type="binding site" evidence="3">
    <location>
        <position position="377"/>
    </location>
    <ligand>
        <name>CTP</name>
        <dbReference type="ChEBI" id="CHEBI:37563"/>
    </ligand>
</feature>
<reference evidence="7 8" key="1">
    <citation type="submission" date="2018-06" db="EMBL/GenBank/DDBJ databases">
        <authorList>
            <consortium name="Pathogen Informatics"/>
            <person name="Doyle S."/>
        </authorList>
    </citation>
    <scope>NUCLEOTIDE SEQUENCE [LARGE SCALE GENOMIC DNA]</scope>
    <source>
        <strain evidence="7 8">NCTC10738</strain>
    </source>
</reference>